<evidence type="ECO:0000259" key="1">
    <source>
        <dbReference type="PROSITE" id="PS51704"/>
    </source>
</evidence>
<dbReference type="GO" id="GO:0008081">
    <property type="term" value="F:phosphoric diester hydrolase activity"/>
    <property type="evidence" value="ECO:0007669"/>
    <property type="project" value="InterPro"/>
</dbReference>
<evidence type="ECO:0000313" key="3">
    <source>
        <dbReference type="Proteomes" id="UP000279384"/>
    </source>
</evidence>
<dbReference type="Gene3D" id="3.20.20.190">
    <property type="entry name" value="Phosphatidylinositol (PI) phosphodiesterase"/>
    <property type="match status" value="1"/>
</dbReference>
<protein>
    <submittedName>
        <fullName evidence="2">Glycerophosphoryl diester phosphodiesterase</fullName>
    </submittedName>
</protein>
<organism evidence="2 3">
    <name type="scientific">Vogesella indigofera</name>
    <name type="common">Pseudomonas indigofera</name>
    <dbReference type="NCBI Taxonomy" id="45465"/>
    <lineage>
        <taxon>Bacteria</taxon>
        <taxon>Pseudomonadati</taxon>
        <taxon>Pseudomonadota</taxon>
        <taxon>Betaproteobacteria</taxon>
        <taxon>Neisseriales</taxon>
        <taxon>Chromobacteriaceae</taxon>
        <taxon>Vogesella</taxon>
    </lineage>
</organism>
<dbReference type="SUPFAM" id="SSF51695">
    <property type="entry name" value="PLC-like phosphodiesterases"/>
    <property type="match status" value="1"/>
</dbReference>
<dbReference type="Pfam" id="PF03009">
    <property type="entry name" value="GDPD"/>
    <property type="match status" value="1"/>
</dbReference>
<accession>A0A495AW05</accession>
<dbReference type="InterPro" id="IPR017946">
    <property type="entry name" value="PLC-like_Pdiesterase_TIM-brl"/>
</dbReference>
<name>A0A495AW05_VOGIN</name>
<evidence type="ECO:0000313" key="2">
    <source>
        <dbReference type="EMBL" id="RKQ52919.1"/>
    </source>
</evidence>
<dbReference type="GO" id="GO:0006629">
    <property type="term" value="P:lipid metabolic process"/>
    <property type="evidence" value="ECO:0007669"/>
    <property type="project" value="InterPro"/>
</dbReference>
<dbReference type="RefSeq" id="WP_120812703.1">
    <property type="nucleotide sequence ID" value="NZ_RBID01000020.1"/>
</dbReference>
<dbReference type="PANTHER" id="PTHR46211">
    <property type="entry name" value="GLYCEROPHOSPHORYL DIESTER PHOSPHODIESTERASE"/>
    <property type="match status" value="1"/>
</dbReference>
<dbReference type="NCBIfam" id="NF006989">
    <property type="entry name" value="PRK09454.1"/>
    <property type="match status" value="1"/>
</dbReference>
<dbReference type="AlphaFoldDB" id="A0A495AW05"/>
<sequence length="245" mass="26087">MHWPYPVGFAHRLGGALAPENTLAGLLLAHRLGVTAVECDVQLSADGVAVIAHDAELERTTSGNGALAAHTAAELLQLDAGRYHHPAFAGEALPSLQKLAATLRRLGMAVNLELKPAGDARQMGQLCAAQIRQHWQGAALLPLVSSFNAEALAGVRQAAPELPLALLVEELNPALVAQAQALGCRALHVCHRALSAEWVAQLHGLGLAVMAWTVNQPQEMQCLRQWGVDMLCSDRPDRFDPAWAA</sequence>
<dbReference type="PROSITE" id="PS51704">
    <property type="entry name" value="GP_PDE"/>
    <property type="match status" value="1"/>
</dbReference>
<reference evidence="2 3" key="1">
    <citation type="submission" date="2018-10" db="EMBL/GenBank/DDBJ databases">
        <title>Genomic Encyclopedia of Type Strains, Phase IV (KMG-IV): sequencing the most valuable type-strain genomes for metagenomic binning, comparative biology and taxonomic classification.</title>
        <authorList>
            <person name="Goeker M."/>
        </authorList>
    </citation>
    <scope>NUCLEOTIDE SEQUENCE [LARGE SCALE GENOMIC DNA]</scope>
    <source>
        <strain evidence="2 3">DSM 3303</strain>
    </source>
</reference>
<dbReference type="EMBL" id="RBID01000020">
    <property type="protein sequence ID" value="RKQ52919.1"/>
    <property type="molecule type" value="Genomic_DNA"/>
</dbReference>
<dbReference type="Proteomes" id="UP000279384">
    <property type="component" value="Unassembled WGS sequence"/>
</dbReference>
<gene>
    <name evidence="2" type="ORF">C8E02_3389</name>
</gene>
<comment type="caution">
    <text evidence="2">The sequence shown here is derived from an EMBL/GenBank/DDBJ whole genome shotgun (WGS) entry which is preliminary data.</text>
</comment>
<feature type="domain" description="GP-PDE" evidence="1">
    <location>
        <begin position="6"/>
        <end position="243"/>
    </location>
</feature>
<dbReference type="InterPro" id="IPR030395">
    <property type="entry name" value="GP_PDE_dom"/>
</dbReference>
<dbReference type="PANTHER" id="PTHR46211:SF1">
    <property type="entry name" value="GLYCEROPHOSPHODIESTER PHOSPHODIESTERASE, CYTOPLASMIC"/>
    <property type="match status" value="1"/>
</dbReference>
<proteinExistence type="predicted"/>